<dbReference type="CDD" id="cd01094">
    <property type="entry name" value="Alkanesulfonate_monoxygenase"/>
    <property type="match status" value="1"/>
</dbReference>
<accession>A0A132MWE2</accession>
<dbReference type="EMBL" id="LAXD01000001">
    <property type="protein sequence ID" value="KWX02153.1"/>
    <property type="molecule type" value="Genomic_DNA"/>
</dbReference>
<comment type="caution">
    <text evidence="6">The sequence shown here is derived from an EMBL/GenBank/DDBJ whole genome shotgun (WGS) entry which is preliminary data.</text>
</comment>
<proteinExistence type="predicted"/>
<dbReference type="PANTHER" id="PTHR42847:SF4">
    <property type="entry name" value="ALKANESULFONATE MONOOXYGENASE-RELATED"/>
    <property type="match status" value="1"/>
</dbReference>
<gene>
    <name evidence="6" type="ORF">LI90_3195</name>
</gene>
<dbReference type="InterPro" id="IPR036661">
    <property type="entry name" value="Luciferase-like_sf"/>
</dbReference>
<dbReference type="InterPro" id="IPR011251">
    <property type="entry name" value="Luciferase-like_dom"/>
</dbReference>
<keyword evidence="4" id="KW-0503">Monooxygenase</keyword>
<reference evidence="7" key="1">
    <citation type="submission" date="2015-04" db="EMBL/GenBank/DDBJ databases">
        <title>Physiological reanalysis, assessment of diazotrophy, and genome sequences of multiple isolates of Streptomyces thermoautotrophicus.</title>
        <authorList>
            <person name="MacKellar D.C."/>
            <person name="Lieber L."/>
            <person name="Norman J."/>
            <person name="Bolger A."/>
            <person name="Tobin C."/>
            <person name="Murray J.W."/>
            <person name="Chang R."/>
            <person name="Ford T."/>
            <person name="Nguyen P.Q."/>
            <person name="Woodward J."/>
            <person name="Permingeat H."/>
            <person name="Joshi N.S."/>
            <person name="Silver P.A."/>
            <person name="Usadel B."/>
            <person name="Rutherford A.W."/>
            <person name="Friesen M."/>
            <person name="Prell J."/>
        </authorList>
    </citation>
    <scope>NUCLEOTIDE SEQUENCE [LARGE SCALE GENOMIC DNA]</scope>
    <source>
        <strain evidence="7">H1</strain>
    </source>
</reference>
<evidence type="ECO:0000256" key="4">
    <source>
        <dbReference type="ARBA" id="ARBA00023033"/>
    </source>
</evidence>
<dbReference type="NCBIfam" id="TIGR04021">
    <property type="entry name" value="LLM_DMSO2_sfnG"/>
    <property type="match status" value="1"/>
</dbReference>
<dbReference type="Gene3D" id="3.20.20.30">
    <property type="entry name" value="Luciferase-like domain"/>
    <property type="match status" value="1"/>
</dbReference>
<dbReference type="PATRIC" id="fig|1469144.10.peg.3441"/>
<dbReference type="InterPro" id="IPR050172">
    <property type="entry name" value="SsuD_RutA_monooxygenase"/>
</dbReference>
<feature type="domain" description="Luciferase-like" evidence="5">
    <location>
        <begin position="30"/>
        <end position="348"/>
    </location>
</feature>
<evidence type="ECO:0000256" key="3">
    <source>
        <dbReference type="ARBA" id="ARBA00023002"/>
    </source>
</evidence>
<evidence type="ECO:0000256" key="2">
    <source>
        <dbReference type="ARBA" id="ARBA00022643"/>
    </source>
</evidence>
<keyword evidence="2" id="KW-0288">FMN</keyword>
<evidence type="ECO:0000313" key="6">
    <source>
        <dbReference type="EMBL" id="KWX02153.1"/>
    </source>
</evidence>
<protein>
    <submittedName>
        <fullName evidence="6">Luciferase-like protein</fullName>
    </submittedName>
</protein>
<dbReference type="AlphaFoldDB" id="A0A132MWE2"/>
<dbReference type="Pfam" id="PF00296">
    <property type="entry name" value="Bac_luciferase"/>
    <property type="match status" value="1"/>
</dbReference>
<dbReference type="GO" id="GO:0008726">
    <property type="term" value="F:alkanesulfonate monooxygenase activity"/>
    <property type="evidence" value="ECO:0007669"/>
    <property type="project" value="TreeGrafter"/>
</dbReference>
<keyword evidence="7" id="KW-1185">Reference proteome</keyword>
<sequence length="388" mass="43456">MSCYPRHIWVPVLLGEISVSRFADPEPLKFAYWVPNVSGGLVVSKIEQRTDWSYDYNKRLAVLAENSGFEYALAQVRYTASYGAEYQHESTSFSLALLLATKRLKVIAAVHPGLWHPGVLAKLGATVDHLSGGRFAVNVVSGWFKGEFTALGEPWLEHDERYRRAEEFIRALRAIWTEDSAELAGDFYRIRGFSLKPKPVQRPHPEIFQGGNSTAARRMAGRVSDWYFMNGNSFEGVREQVEQVSTVAAAHGRRVRFGLNGFVIARDTEAEARETLREIIAKADVQAVNDFGEAVRQAGRSTSDGKGMWQDSEFADLVQYNDGFRTGLIGTPEQVATRIVEYKKLGVNLMLLGFLHYLEDVEYFGKRVLPIVRELEAANRPAVASVSS</sequence>
<dbReference type="SUPFAM" id="SSF51679">
    <property type="entry name" value="Bacterial luciferase-like"/>
    <property type="match status" value="1"/>
</dbReference>
<dbReference type="STRING" id="1469144.LI90_3195"/>
<dbReference type="Proteomes" id="UP000070188">
    <property type="component" value="Unassembled WGS sequence"/>
</dbReference>
<dbReference type="PANTHER" id="PTHR42847">
    <property type="entry name" value="ALKANESULFONATE MONOOXYGENASE"/>
    <property type="match status" value="1"/>
</dbReference>
<organism evidence="6 7">
    <name type="scientific">Carbonactinospora thermoautotrophica</name>
    <dbReference type="NCBI Taxonomy" id="1469144"/>
    <lineage>
        <taxon>Bacteria</taxon>
        <taxon>Bacillati</taxon>
        <taxon>Actinomycetota</taxon>
        <taxon>Actinomycetes</taxon>
        <taxon>Kitasatosporales</taxon>
        <taxon>Carbonactinosporaceae</taxon>
        <taxon>Carbonactinospora</taxon>
    </lineage>
</organism>
<keyword evidence="1" id="KW-0285">Flavoprotein</keyword>
<evidence type="ECO:0000256" key="1">
    <source>
        <dbReference type="ARBA" id="ARBA00022630"/>
    </source>
</evidence>
<dbReference type="GO" id="GO:0046306">
    <property type="term" value="P:alkanesulfonate catabolic process"/>
    <property type="evidence" value="ECO:0007669"/>
    <property type="project" value="TreeGrafter"/>
</dbReference>
<evidence type="ECO:0000313" key="7">
    <source>
        <dbReference type="Proteomes" id="UP000070188"/>
    </source>
</evidence>
<evidence type="ECO:0000259" key="5">
    <source>
        <dbReference type="Pfam" id="PF00296"/>
    </source>
</evidence>
<dbReference type="InterPro" id="IPR024014">
    <property type="entry name" value="DMSO2_SphG"/>
</dbReference>
<keyword evidence="3" id="KW-0560">Oxidoreductase</keyword>
<name>A0A132MWE2_9ACTN</name>